<keyword evidence="1" id="KW-0812">Transmembrane</keyword>
<feature type="transmembrane region" description="Helical" evidence="1">
    <location>
        <begin position="110"/>
        <end position="130"/>
    </location>
</feature>
<dbReference type="Pfam" id="PF14248">
    <property type="entry name" value="DUF4345"/>
    <property type="match status" value="1"/>
</dbReference>
<dbReference type="AlphaFoldDB" id="A0A844QBH9"/>
<evidence type="ECO:0000313" key="2">
    <source>
        <dbReference type="EMBL" id="MVA96307.1"/>
    </source>
</evidence>
<keyword evidence="3" id="KW-1185">Reference proteome</keyword>
<evidence type="ECO:0000313" key="3">
    <source>
        <dbReference type="Proteomes" id="UP000463224"/>
    </source>
</evidence>
<sequence>MDFAFPMPTSNGEWLAWSAAAITVFFGLVLLFAPRLSFRLLRLETAADHPEAVSEARATMAGFYLGVGLCAILLAQPFIYMTLGLCWLLTAFGRIISMLSDRGGTVFNWVRLVVELVLAALPLAFVFGFMV</sequence>
<organism evidence="2 3">
    <name type="scientific">Nitratireductor arenosus</name>
    <dbReference type="NCBI Taxonomy" id="2682096"/>
    <lineage>
        <taxon>Bacteria</taxon>
        <taxon>Pseudomonadati</taxon>
        <taxon>Pseudomonadota</taxon>
        <taxon>Alphaproteobacteria</taxon>
        <taxon>Hyphomicrobiales</taxon>
        <taxon>Phyllobacteriaceae</taxon>
        <taxon>Nitratireductor</taxon>
    </lineage>
</organism>
<keyword evidence="1" id="KW-0472">Membrane</keyword>
<name>A0A844QBH9_9HYPH</name>
<comment type="caution">
    <text evidence="2">The sequence shown here is derived from an EMBL/GenBank/DDBJ whole genome shotgun (WGS) entry which is preliminary data.</text>
</comment>
<dbReference type="EMBL" id="WPHG01000001">
    <property type="protein sequence ID" value="MVA96307.1"/>
    <property type="molecule type" value="Genomic_DNA"/>
</dbReference>
<feature type="transmembrane region" description="Helical" evidence="1">
    <location>
        <begin position="14"/>
        <end position="33"/>
    </location>
</feature>
<proteinExistence type="predicted"/>
<protein>
    <submittedName>
        <fullName evidence="2">DUF4345 domain-containing protein</fullName>
    </submittedName>
</protein>
<dbReference type="Proteomes" id="UP000463224">
    <property type="component" value="Unassembled WGS sequence"/>
</dbReference>
<accession>A0A844QBH9</accession>
<evidence type="ECO:0000256" key="1">
    <source>
        <dbReference type="SAM" id="Phobius"/>
    </source>
</evidence>
<feature type="transmembrane region" description="Helical" evidence="1">
    <location>
        <begin position="63"/>
        <end position="90"/>
    </location>
</feature>
<reference evidence="2 3" key="1">
    <citation type="submission" date="2019-12" db="EMBL/GenBank/DDBJ databases">
        <title>Nitratireductor arenosus sp. nov., Isolated from sea sand, Jeju island, South Korea.</title>
        <authorList>
            <person name="Kim W."/>
        </authorList>
    </citation>
    <scope>NUCLEOTIDE SEQUENCE [LARGE SCALE GENOMIC DNA]</scope>
    <source>
        <strain evidence="2 3">CAU 1489</strain>
    </source>
</reference>
<gene>
    <name evidence="2" type="ORF">GN330_03485</name>
</gene>
<dbReference type="InterPro" id="IPR025597">
    <property type="entry name" value="DUF4345"/>
</dbReference>
<dbReference type="RefSeq" id="WP_156711261.1">
    <property type="nucleotide sequence ID" value="NZ_WPHG01000001.1"/>
</dbReference>
<keyword evidence="1" id="KW-1133">Transmembrane helix</keyword>